<reference evidence="3" key="1">
    <citation type="submission" date="2020-04" db="EMBL/GenBank/DDBJ databases">
        <authorList>
            <person name="Alioto T."/>
            <person name="Alioto T."/>
            <person name="Gomez Garrido J."/>
        </authorList>
    </citation>
    <scope>NUCLEOTIDE SEQUENCE</scope>
    <source>
        <strain evidence="3">A484AB</strain>
    </source>
</reference>
<name>A0A7D9DN89_PARCT</name>
<evidence type="ECO:0000313" key="4">
    <source>
        <dbReference type="Proteomes" id="UP001152795"/>
    </source>
</evidence>
<dbReference type="EMBL" id="CACRXK020001415">
    <property type="protein sequence ID" value="CAB3988987.1"/>
    <property type="molecule type" value="Genomic_DNA"/>
</dbReference>
<keyword evidence="4" id="KW-1185">Reference proteome</keyword>
<gene>
    <name evidence="3" type="ORF">PACLA_8A015340</name>
</gene>
<keyword evidence="2" id="KW-0539">Nucleus</keyword>
<dbReference type="Gene3D" id="2.40.50.40">
    <property type="match status" value="1"/>
</dbReference>
<dbReference type="InterPro" id="IPR023780">
    <property type="entry name" value="Chromo_domain"/>
</dbReference>
<dbReference type="Pfam" id="PF00385">
    <property type="entry name" value="Chromo"/>
    <property type="match status" value="1"/>
</dbReference>
<protein>
    <submittedName>
        <fullName evidence="3">Uncharacterized protein</fullName>
    </submittedName>
</protein>
<dbReference type="OrthoDB" id="433924at2759"/>
<dbReference type="SUPFAM" id="SSF54160">
    <property type="entry name" value="Chromo domain-like"/>
    <property type="match status" value="1"/>
</dbReference>
<dbReference type="GO" id="GO:0005634">
    <property type="term" value="C:nucleus"/>
    <property type="evidence" value="ECO:0007669"/>
    <property type="project" value="UniProtKB-SubCell"/>
</dbReference>
<proteinExistence type="predicted"/>
<sequence>MASKRLSTRVDYVQLDNFSSVVLYHNTAPRRKKGKIYEVERIISRKKQKRDYLYLIKWAGWPLHTCTWEPSDHLPGNLIRGYERPPKPSDSRLESTARAFACGILSMLKSRSLAKGYIELEHDCWRYVTSGKGRPSEHKGHHLLERNDFVRLSILPSDWWYYLNEHGEGKKVDFPIAVKAVVVWSPKKHIFDGKKLVEGPRFPIEKISIYFSRLPCNERNLFV</sequence>
<dbReference type="InterPro" id="IPR000953">
    <property type="entry name" value="Chromo/chromo_shadow_dom"/>
</dbReference>
<dbReference type="InterPro" id="IPR023779">
    <property type="entry name" value="Chromodomain_CS"/>
</dbReference>
<dbReference type="PROSITE" id="PS50013">
    <property type="entry name" value="CHROMO_2"/>
    <property type="match status" value="1"/>
</dbReference>
<evidence type="ECO:0000313" key="3">
    <source>
        <dbReference type="EMBL" id="CAB3988987.1"/>
    </source>
</evidence>
<comment type="caution">
    <text evidence="3">The sequence shown here is derived from an EMBL/GenBank/DDBJ whole genome shotgun (WGS) entry which is preliminary data.</text>
</comment>
<dbReference type="CDD" id="cd00024">
    <property type="entry name" value="CD_CSD"/>
    <property type="match status" value="1"/>
</dbReference>
<organism evidence="3 4">
    <name type="scientific">Paramuricea clavata</name>
    <name type="common">Red gorgonian</name>
    <name type="synonym">Violescent sea-whip</name>
    <dbReference type="NCBI Taxonomy" id="317549"/>
    <lineage>
        <taxon>Eukaryota</taxon>
        <taxon>Metazoa</taxon>
        <taxon>Cnidaria</taxon>
        <taxon>Anthozoa</taxon>
        <taxon>Octocorallia</taxon>
        <taxon>Malacalcyonacea</taxon>
        <taxon>Plexauridae</taxon>
        <taxon>Paramuricea</taxon>
    </lineage>
</organism>
<dbReference type="SMART" id="SM00298">
    <property type="entry name" value="CHROMO"/>
    <property type="match status" value="1"/>
</dbReference>
<dbReference type="Proteomes" id="UP001152795">
    <property type="component" value="Unassembled WGS sequence"/>
</dbReference>
<dbReference type="AlphaFoldDB" id="A0A7D9DN89"/>
<evidence type="ECO:0000256" key="1">
    <source>
        <dbReference type="ARBA" id="ARBA00004123"/>
    </source>
</evidence>
<dbReference type="InterPro" id="IPR016197">
    <property type="entry name" value="Chromo-like_dom_sf"/>
</dbReference>
<dbReference type="PROSITE" id="PS00598">
    <property type="entry name" value="CHROMO_1"/>
    <property type="match status" value="1"/>
</dbReference>
<accession>A0A7D9DN89</accession>
<evidence type="ECO:0000256" key="2">
    <source>
        <dbReference type="ARBA" id="ARBA00023242"/>
    </source>
</evidence>
<comment type="subcellular location">
    <subcellularLocation>
        <location evidence="1">Nucleus</location>
    </subcellularLocation>
</comment>